<keyword evidence="5" id="KW-1185">Reference proteome</keyword>
<keyword evidence="2" id="KW-0812">Transmembrane</keyword>
<evidence type="ECO:0000256" key="2">
    <source>
        <dbReference type="SAM" id="Phobius"/>
    </source>
</evidence>
<feature type="chain" id="PRO_5007800401" description="Extracellular membrane protein CFEM domain-containing protein" evidence="3">
    <location>
        <begin position="17"/>
        <end position="229"/>
    </location>
</feature>
<reference evidence="4 5" key="1">
    <citation type="journal article" date="2016" name="BMC Genomics">
        <title>Genome sequencing and secondary metabolism of the postharvest pathogen Penicillium griseofulvum.</title>
        <authorList>
            <person name="Banani H."/>
            <person name="Marcet-Houben M."/>
            <person name="Ballester A.R."/>
            <person name="Abbruscato P."/>
            <person name="Gonzalez-Candelas L."/>
            <person name="Gabaldon T."/>
            <person name="Spadaro D."/>
        </authorList>
    </citation>
    <scope>NUCLEOTIDE SEQUENCE [LARGE SCALE GENOMIC DNA]</scope>
    <source>
        <strain evidence="4 5">PG3</strain>
    </source>
</reference>
<dbReference type="OrthoDB" id="4364984at2759"/>
<evidence type="ECO:0000256" key="3">
    <source>
        <dbReference type="SAM" id="SignalP"/>
    </source>
</evidence>
<organism evidence="4 5">
    <name type="scientific">Penicillium patulum</name>
    <name type="common">Penicillium griseofulvum</name>
    <dbReference type="NCBI Taxonomy" id="5078"/>
    <lineage>
        <taxon>Eukaryota</taxon>
        <taxon>Fungi</taxon>
        <taxon>Dikarya</taxon>
        <taxon>Ascomycota</taxon>
        <taxon>Pezizomycotina</taxon>
        <taxon>Eurotiomycetes</taxon>
        <taxon>Eurotiomycetidae</taxon>
        <taxon>Eurotiales</taxon>
        <taxon>Aspergillaceae</taxon>
        <taxon>Penicillium</taxon>
    </lineage>
</organism>
<comment type="caution">
    <text evidence="4">The sequence shown here is derived from an EMBL/GenBank/DDBJ whole genome shotgun (WGS) entry which is preliminary data.</text>
</comment>
<feature type="compositionally biased region" description="Low complexity" evidence="1">
    <location>
        <begin position="131"/>
        <end position="152"/>
    </location>
</feature>
<feature type="region of interest" description="Disordered" evidence="1">
    <location>
        <begin position="131"/>
        <end position="162"/>
    </location>
</feature>
<evidence type="ECO:0000256" key="1">
    <source>
        <dbReference type="SAM" id="MobiDB-lite"/>
    </source>
</evidence>
<evidence type="ECO:0008006" key="6">
    <source>
        <dbReference type="Google" id="ProtNLM"/>
    </source>
</evidence>
<accession>A0A135LBX5</accession>
<feature type="signal peptide" evidence="3">
    <location>
        <begin position="1"/>
        <end position="16"/>
    </location>
</feature>
<dbReference type="EMBL" id="LHQR01000069">
    <property type="protein sequence ID" value="KXG46466.1"/>
    <property type="molecule type" value="Genomic_DNA"/>
</dbReference>
<evidence type="ECO:0000313" key="5">
    <source>
        <dbReference type="Proteomes" id="UP000070168"/>
    </source>
</evidence>
<evidence type="ECO:0000313" key="4">
    <source>
        <dbReference type="EMBL" id="KXG46466.1"/>
    </source>
</evidence>
<keyword evidence="3" id="KW-0732">Signal</keyword>
<dbReference type="RefSeq" id="XP_040645002.1">
    <property type="nucleotide sequence ID" value="XM_040793035.1"/>
</dbReference>
<gene>
    <name evidence="4" type="ORF">PGRI_053220</name>
</gene>
<keyword evidence="2" id="KW-0472">Membrane</keyword>
<feature type="transmembrane region" description="Helical" evidence="2">
    <location>
        <begin position="204"/>
        <end position="228"/>
    </location>
</feature>
<dbReference type="Proteomes" id="UP000070168">
    <property type="component" value="Unassembled WGS sequence"/>
</dbReference>
<keyword evidence="2" id="KW-1133">Transmembrane helix</keyword>
<dbReference type="AlphaFoldDB" id="A0A135LBX5"/>
<dbReference type="OMA" id="QECFCAN"/>
<protein>
    <recommendedName>
        <fullName evidence="6">Extracellular membrane protein CFEM domain-containing protein</fullName>
    </recommendedName>
</protein>
<name>A0A135LBX5_PENPA</name>
<sequence length="229" mass="22817">MRYFITAPILIASALAQSTADYLKCASAAIGTINKSSFTPCTEKTSQECFCANKSAIKSLTTTSTPACAGLDISTLASALCPSSHEAKPAFRHAGKPMQPVKRDPKYTIYVTETRTDCGCTSTGVAGHVSQVPVSVPTPSSSVARASSSSVRGHGPASSVRRVGMAPSAGVTPSVGVTVSTGATASASAGAGVDATRFSPFQGAAVGVSVNGGVVMAGVAAVVAVMVAL</sequence>
<dbReference type="GeneID" id="63708335"/>
<proteinExistence type="predicted"/>